<feature type="transmembrane region" description="Helical" evidence="2">
    <location>
        <begin position="20"/>
        <end position="37"/>
    </location>
</feature>
<dbReference type="EMBL" id="ALBS01000182">
    <property type="protein sequence ID" value="EJT49008.1"/>
    <property type="molecule type" value="Genomic_DNA"/>
</dbReference>
<sequence length="444" mass="46798">MRSSSTTSMASVSAPIRTRAFVGPFIVLIGVVLSSAIQTEVASYEASTLGFDKPYFSFFVTHSTFVIAFPVHLALVSLKGGLKGAPTRARQLVRGLRAVLADQLGTVPRWRVLAKPFMYKIVPLTVLVTIPAVCWFAAMALSPAVDITALYATSAFHTYFFSMLLLGTRLTRTTLGAIAVAFAGVLAITLDGGDGGNMGSNRMLGDIIMVVGGAALGLYEVVYKMVLPESQGGVSHADTHDPESSGSDDEEDEIVLGSSRPVATTPLLAGSKPPSPNGSLSDIVPISSRANSPRTSLNGPRPPSYATHTPLRAREAHHHVPTLPVGLHSNFLVSAIGLATFLLLWFPLPILNMTGMEKFELPSTAYLWGIVAVVAVCGAIYNAGLMMLIGLWGPTTSSVANLLTIGLVAIADALWMGRAPDLQTVLGAGMICAGFAVLLYEGEE</sequence>
<feature type="transmembrane region" description="Helical" evidence="2">
    <location>
        <begin position="202"/>
        <end position="222"/>
    </location>
</feature>
<dbReference type="OrthoDB" id="10062838at2759"/>
<feature type="transmembrane region" description="Helical" evidence="2">
    <location>
        <begin position="121"/>
        <end position="141"/>
    </location>
</feature>
<keyword evidence="2" id="KW-1133">Transmembrane helix</keyword>
<dbReference type="KEGG" id="tasa:A1Q1_01919"/>
<keyword evidence="2" id="KW-0472">Membrane</keyword>
<evidence type="ECO:0000313" key="3">
    <source>
        <dbReference type="EMBL" id="EJT49008.1"/>
    </source>
</evidence>
<feature type="transmembrane region" description="Helical" evidence="2">
    <location>
        <begin position="173"/>
        <end position="190"/>
    </location>
</feature>
<evidence type="ECO:0000256" key="2">
    <source>
        <dbReference type="SAM" id="Phobius"/>
    </source>
</evidence>
<dbReference type="InterPro" id="IPR026505">
    <property type="entry name" value="Solute_c_fam_35_mem_F3/F4"/>
</dbReference>
<protein>
    <recommendedName>
        <fullName evidence="5">EamA domain-containing protein</fullName>
    </recommendedName>
</protein>
<feature type="transmembrane region" description="Helical" evidence="2">
    <location>
        <begin position="399"/>
        <end position="416"/>
    </location>
</feature>
<feature type="transmembrane region" description="Helical" evidence="2">
    <location>
        <begin position="147"/>
        <end position="166"/>
    </location>
</feature>
<dbReference type="PANTHER" id="PTHR19346">
    <property type="entry name" value="SUGAR PHOSPHATE TRANSPORTER DOMAIN-CONTAINING PROTEIN"/>
    <property type="match status" value="1"/>
</dbReference>
<organism evidence="3 4">
    <name type="scientific">Trichosporon asahii var. asahii (strain ATCC 90039 / CBS 2479 / JCM 2466 / KCTC 7840 / NBRC 103889/ NCYC 2677 / UAMH 7654)</name>
    <name type="common">Yeast</name>
    <dbReference type="NCBI Taxonomy" id="1186058"/>
    <lineage>
        <taxon>Eukaryota</taxon>
        <taxon>Fungi</taxon>
        <taxon>Dikarya</taxon>
        <taxon>Basidiomycota</taxon>
        <taxon>Agaricomycotina</taxon>
        <taxon>Tremellomycetes</taxon>
        <taxon>Trichosporonales</taxon>
        <taxon>Trichosporonaceae</taxon>
        <taxon>Trichosporon</taxon>
    </lineage>
</organism>
<keyword evidence="2" id="KW-0812">Transmembrane</keyword>
<evidence type="ECO:0000313" key="4">
    <source>
        <dbReference type="Proteomes" id="UP000002748"/>
    </source>
</evidence>
<proteinExistence type="predicted"/>
<feature type="transmembrane region" description="Helical" evidence="2">
    <location>
        <begin position="366"/>
        <end position="392"/>
    </location>
</feature>
<name>J5QTJ5_TRIAS</name>
<reference evidence="3 4" key="1">
    <citation type="journal article" date="2012" name="Eukaryot. Cell">
        <title>Draft genome sequence of CBS 2479, the standard type strain of Trichosporon asahii.</title>
        <authorList>
            <person name="Yang R.Y."/>
            <person name="Li H.T."/>
            <person name="Zhu H."/>
            <person name="Zhou G.P."/>
            <person name="Wang M."/>
            <person name="Wang L."/>
        </authorList>
    </citation>
    <scope>NUCLEOTIDE SEQUENCE [LARGE SCALE GENOMIC DNA]</scope>
    <source>
        <strain evidence="4">ATCC 90039 / CBS 2479 / JCM 2466 / KCTC 7840 / NCYC 2677 / UAMH 7654</strain>
    </source>
</reference>
<dbReference type="PANTHER" id="PTHR19346:SF4">
    <property type="entry name" value="SUGAR PHOSPHATE TRANSPORTER DOMAIN-CONTAINING PROTEIN"/>
    <property type="match status" value="1"/>
</dbReference>
<gene>
    <name evidence="3" type="ORF">A1Q1_01919</name>
</gene>
<dbReference type="HOGENOM" id="CLU_025401_1_0_1"/>
<dbReference type="SUPFAM" id="SSF103481">
    <property type="entry name" value="Multidrug resistance efflux transporter EmrE"/>
    <property type="match status" value="2"/>
</dbReference>
<feature type="transmembrane region" description="Helical" evidence="2">
    <location>
        <begin position="422"/>
        <end position="440"/>
    </location>
</feature>
<dbReference type="InterPro" id="IPR037185">
    <property type="entry name" value="EmrE-like"/>
</dbReference>
<evidence type="ECO:0000256" key="1">
    <source>
        <dbReference type="SAM" id="MobiDB-lite"/>
    </source>
</evidence>
<dbReference type="AlphaFoldDB" id="J5QTJ5"/>
<dbReference type="VEuPathDB" id="FungiDB:A1Q1_01919"/>
<feature type="region of interest" description="Disordered" evidence="1">
    <location>
        <begin position="232"/>
        <end position="285"/>
    </location>
</feature>
<accession>J5QTJ5</accession>
<dbReference type="GeneID" id="25985433"/>
<feature type="transmembrane region" description="Helical" evidence="2">
    <location>
        <begin position="57"/>
        <end position="78"/>
    </location>
</feature>
<dbReference type="RefSeq" id="XP_014180402.1">
    <property type="nucleotide sequence ID" value="XM_014324927.1"/>
</dbReference>
<comment type="caution">
    <text evidence="3">The sequence shown here is derived from an EMBL/GenBank/DDBJ whole genome shotgun (WGS) entry which is preliminary data.</text>
</comment>
<evidence type="ECO:0008006" key="5">
    <source>
        <dbReference type="Google" id="ProtNLM"/>
    </source>
</evidence>
<dbReference type="Proteomes" id="UP000002748">
    <property type="component" value="Unassembled WGS sequence"/>
</dbReference>
<feature type="transmembrane region" description="Helical" evidence="2">
    <location>
        <begin position="327"/>
        <end position="346"/>
    </location>
</feature>